<reference evidence="6" key="1">
    <citation type="journal article" date="2020" name="Stud. Mycol.">
        <title>101 Dothideomycetes genomes: a test case for predicting lifestyles and emergence of pathogens.</title>
        <authorList>
            <person name="Haridas S."/>
            <person name="Albert R."/>
            <person name="Binder M."/>
            <person name="Bloem J."/>
            <person name="Labutti K."/>
            <person name="Salamov A."/>
            <person name="Andreopoulos B."/>
            <person name="Baker S."/>
            <person name="Barry K."/>
            <person name="Bills G."/>
            <person name="Bluhm B."/>
            <person name="Cannon C."/>
            <person name="Castanera R."/>
            <person name="Culley D."/>
            <person name="Daum C."/>
            <person name="Ezra D."/>
            <person name="Gonzalez J."/>
            <person name="Henrissat B."/>
            <person name="Kuo A."/>
            <person name="Liang C."/>
            <person name="Lipzen A."/>
            <person name="Lutzoni F."/>
            <person name="Magnuson J."/>
            <person name="Mondo S."/>
            <person name="Nolan M."/>
            <person name="Ohm R."/>
            <person name="Pangilinan J."/>
            <person name="Park H.-J."/>
            <person name="Ramirez L."/>
            <person name="Alfaro M."/>
            <person name="Sun H."/>
            <person name="Tritt A."/>
            <person name="Yoshinaga Y."/>
            <person name="Zwiers L.-H."/>
            <person name="Turgeon B."/>
            <person name="Goodwin S."/>
            <person name="Spatafora J."/>
            <person name="Crous P."/>
            <person name="Grigoriev I."/>
        </authorList>
    </citation>
    <scope>NUCLEOTIDE SEQUENCE</scope>
    <source>
        <strain evidence="6">CBS 133067</strain>
    </source>
</reference>
<sequence>MNPSTLLNDAFAEKPILKRRLEECMSESPQYADLVLNISAYVLELRQNFSAHVLTANEPANKKRKLDDAPSTQTARTEGWADPSAEAAYTAPDVSFSIPQRKKLGLQIVRGVNGGIRAIDSTGKVEFGVGWKDIEQVFCLPVPEKQKRAWNYVVIPRGNDGINAPQSGANIPEQIVWTYQELSPKEAAANSAPLEPDHTAGLLDQHLSPLGKSVIMPEEKEFASAVPQSHRKGEKAYHVKAFRGSKEGYLFLLPTGILWAFKKPLTFFGFPSVGSISYTSVLQRTFNLVVSTNPTQGSGEQEIEFGMLDQADFAGIDAYVKAHGLNDASLAKQRAAKIYGVNTDKSKKADAEANGTADANGEAAVQGGDEEMTELQKAEQQLEDEEDEEEEDYDPGSEGESEGEGGSSEEDDYGPGEEVEGDEEVEGEDGEEGEEEEYDEDEEVEEAELDEPPAQQSHSGFPTVNGRGHGREEPDEPEDGFL</sequence>
<evidence type="ECO:0000259" key="5">
    <source>
        <dbReference type="SMART" id="SM01287"/>
    </source>
</evidence>
<gene>
    <name evidence="6" type="ORF">NA57DRAFT_54467</name>
</gene>
<dbReference type="EMBL" id="ML978124">
    <property type="protein sequence ID" value="KAF2100375.1"/>
    <property type="molecule type" value="Genomic_DNA"/>
</dbReference>
<accession>A0A9P4M7U4</accession>
<evidence type="ECO:0000256" key="4">
    <source>
        <dbReference type="SAM" id="MobiDB-lite"/>
    </source>
</evidence>
<protein>
    <submittedName>
        <fullName evidence="6">Rtt106-domain-containing protein</fullName>
    </submittedName>
</protein>
<dbReference type="InterPro" id="IPR050454">
    <property type="entry name" value="RTT106/SSRP1_HistChap/FACT"/>
</dbReference>
<evidence type="ECO:0000256" key="1">
    <source>
        <dbReference type="ARBA" id="ARBA00006159"/>
    </source>
</evidence>
<name>A0A9P4M7U4_9PEZI</name>
<feature type="compositionally biased region" description="Acidic residues" evidence="4">
    <location>
        <begin position="473"/>
        <end position="482"/>
    </location>
</feature>
<dbReference type="AlphaFoldDB" id="A0A9P4M7U4"/>
<dbReference type="Proteomes" id="UP000799772">
    <property type="component" value="Unassembled WGS sequence"/>
</dbReference>
<dbReference type="Pfam" id="PF08512">
    <property type="entry name" value="Rttp106-like_middle"/>
    <property type="match status" value="1"/>
</dbReference>
<comment type="similarity">
    <text evidence="1">Belongs to the RTT106 family.</text>
</comment>
<dbReference type="PANTHER" id="PTHR45849:SF3">
    <property type="entry name" value="HISTONE CHAPERONE RTT106"/>
    <property type="match status" value="1"/>
</dbReference>
<evidence type="ECO:0000256" key="3">
    <source>
        <dbReference type="ARBA" id="ARBA00038654"/>
    </source>
</evidence>
<dbReference type="SMART" id="SM01287">
    <property type="entry name" value="Rtt106"/>
    <property type="match status" value="1"/>
</dbReference>
<feature type="compositionally biased region" description="Acidic residues" evidence="4">
    <location>
        <begin position="381"/>
        <end position="451"/>
    </location>
</feature>
<comment type="caution">
    <text evidence="6">The sequence shown here is derived from an EMBL/GenBank/DDBJ whole genome shotgun (WGS) entry which is preliminary data.</text>
</comment>
<dbReference type="GO" id="GO:0042393">
    <property type="term" value="F:histone binding"/>
    <property type="evidence" value="ECO:0007669"/>
    <property type="project" value="TreeGrafter"/>
</dbReference>
<organism evidence="6 7">
    <name type="scientific">Rhizodiscina lignyota</name>
    <dbReference type="NCBI Taxonomy" id="1504668"/>
    <lineage>
        <taxon>Eukaryota</taxon>
        <taxon>Fungi</taxon>
        <taxon>Dikarya</taxon>
        <taxon>Ascomycota</taxon>
        <taxon>Pezizomycotina</taxon>
        <taxon>Dothideomycetes</taxon>
        <taxon>Pleosporomycetidae</taxon>
        <taxon>Aulographales</taxon>
        <taxon>Rhizodiscinaceae</taxon>
        <taxon>Rhizodiscina</taxon>
    </lineage>
</organism>
<feature type="region of interest" description="Disordered" evidence="4">
    <location>
        <begin position="344"/>
        <end position="482"/>
    </location>
</feature>
<dbReference type="SUPFAM" id="SSF50729">
    <property type="entry name" value="PH domain-like"/>
    <property type="match status" value="1"/>
</dbReference>
<feature type="domain" description="Histone chaperone RTT106/FACT complex subunit SPT16-like middle" evidence="5">
    <location>
        <begin position="236"/>
        <end position="330"/>
    </location>
</feature>
<dbReference type="PANTHER" id="PTHR45849">
    <property type="entry name" value="FACT COMPLEX SUBUNIT SSRP1"/>
    <property type="match status" value="1"/>
</dbReference>
<comment type="subunit">
    <text evidence="3">Interacts with histones H3 and H4.</text>
</comment>
<dbReference type="InterPro" id="IPR011993">
    <property type="entry name" value="PH-like_dom_sf"/>
</dbReference>
<keyword evidence="7" id="KW-1185">Reference proteome</keyword>
<dbReference type="OrthoDB" id="75754at2759"/>
<feature type="region of interest" description="Disordered" evidence="4">
    <location>
        <begin position="62"/>
        <end position="84"/>
    </location>
</feature>
<evidence type="ECO:0000313" key="6">
    <source>
        <dbReference type="EMBL" id="KAF2100375.1"/>
    </source>
</evidence>
<dbReference type="GO" id="GO:0031491">
    <property type="term" value="F:nucleosome binding"/>
    <property type="evidence" value="ECO:0007669"/>
    <property type="project" value="TreeGrafter"/>
</dbReference>
<dbReference type="InterPro" id="IPR013719">
    <property type="entry name" value="RTT106/SPT16-like_middle_dom"/>
</dbReference>
<evidence type="ECO:0000313" key="7">
    <source>
        <dbReference type="Proteomes" id="UP000799772"/>
    </source>
</evidence>
<proteinExistence type="inferred from homology"/>
<dbReference type="Gene3D" id="2.30.29.30">
    <property type="entry name" value="Pleckstrin-homology domain (PH domain)/Phosphotyrosine-binding domain (PTB)"/>
    <property type="match status" value="1"/>
</dbReference>
<evidence type="ECO:0000256" key="2">
    <source>
        <dbReference type="ARBA" id="ARBA00037550"/>
    </source>
</evidence>
<comment type="function">
    <text evidence="2">Histones H3 and H4 chaperone involved in the nucleosome formation and heterochromatin silencing. Required for the deposition of H3K56ac-carrying H3-H4 complex onto newly-replicated DNA. Plays a role in the transcriptional regulation of the cell-cycle dependent histone genes by creating a repressive structure at the core histone gene promoter.</text>
</comment>